<dbReference type="NCBIfam" id="TIGR03534">
    <property type="entry name" value="RF_mod_PrmC"/>
    <property type="match status" value="1"/>
</dbReference>
<dbReference type="GO" id="GO:0032259">
    <property type="term" value="P:methylation"/>
    <property type="evidence" value="ECO:0007669"/>
    <property type="project" value="UniProtKB-KW"/>
</dbReference>
<comment type="caution">
    <text evidence="7">The sequence shown here is derived from an EMBL/GenBank/DDBJ whole genome shotgun (WGS) entry which is preliminary data.</text>
</comment>
<dbReference type="GO" id="GO:0003676">
    <property type="term" value="F:nucleic acid binding"/>
    <property type="evidence" value="ECO:0007669"/>
    <property type="project" value="InterPro"/>
</dbReference>
<feature type="binding site" evidence="4">
    <location>
        <position position="154"/>
    </location>
    <ligand>
        <name>S-adenosyl-L-methionine</name>
        <dbReference type="ChEBI" id="CHEBI:59789"/>
    </ligand>
</feature>
<gene>
    <name evidence="4" type="primary">prmC</name>
    <name evidence="7" type="ORF">GGD88_001666</name>
</gene>
<dbReference type="InterPro" id="IPR050320">
    <property type="entry name" value="N5-glutamine_MTase"/>
</dbReference>
<dbReference type="InterPro" id="IPR019874">
    <property type="entry name" value="RF_methyltr_PrmC"/>
</dbReference>
<dbReference type="Gene3D" id="1.10.8.10">
    <property type="entry name" value="DNA helicase RuvA subunit, C-terminal domain"/>
    <property type="match status" value="1"/>
</dbReference>
<dbReference type="RefSeq" id="WP_184434026.1">
    <property type="nucleotide sequence ID" value="NZ_JACIGI010000011.1"/>
</dbReference>
<dbReference type="PANTHER" id="PTHR18895:SF74">
    <property type="entry name" value="MTRF1L RELEASE FACTOR GLUTAMINE METHYLTRANSFERASE"/>
    <property type="match status" value="1"/>
</dbReference>
<feature type="domain" description="Release factor glutamine methyltransferase N-terminal" evidence="6">
    <location>
        <begin position="15"/>
        <end position="85"/>
    </location>
</feature>
<dbReference type="EC" id="2.1.1.297" evidence="4"/>
<dbReference type="InterPro" id="IPR002052">
    <property type="entry name" value="DNA_methylase_N6_adenine_CS"/>
</dbReference>
<feature type="binding site" evidence="4">
    <location>
        <position position="200"/>
    </location>
    <ligand>
        <name>S-adenosyl-L-methionine</name>
        <dbReference type="ChEBI" id="CHEBI:59789"/>
    </ligand>
</feature>
<evidence type="ECO:0000313" key="7">
    <source>
        <dbReference type="EMBL" id="MBB4285943.1"/>
    </source>
</evidence>
<dbReference type="InterPro" id="IPR029063">
    <property type="entry name" value="SAM-dependent_MTases_sf"/>
</dbReference>
<evidence type="ECO:0000256" key="2">
    <source>
        <dbReference type="ARBA" id="ARBA00022679"/>
    </source>
</evidence>
<dbReference type="Proteomes" id="UP000555728">
    <property type="component" value="Unassembled WGS sequence"/>
</dbReference>
<feature type="binding site" evidence="4">
    <location>
        <begin position="200"/>
        <end position="203"/>
    </location>
    <ligand>
        <name>substrate</name>
    </ligand>
</feature>
<evidence type="ECO:0000259" key="6">
    <source>
        <dbReference type="Pfam" id="PF17827"/>
    </source>
</evidence>
<evidence type="ECO:0000313" key="8">
    <source>
        <dbReference type="Proteomes" id="UP000555728"/>
    </source>
</evidence>
<organism evidence="7 8">
    <name type="scientific">Roseospira goensis</name>
    <dbReference type="NCBI Taxonomy" id="391922"/>
    <lineage>
        <taxon>Bacteria</taxon>
        <taxon>Pseudomonadati</taxon>
        <taxon>Pseudomonadota</taxon>
        <taxon>Alphaproteobacteria</taxon>
        <taxon>Rhodospirillales</taxon>
        <taxon>Rhodospirillaceae</taxon>
        <taxon>Roseospira</taxon>
    </lineage>
</organism>
<keyword evidence="1 4" id="KW-0489">Methyltransferase</keyword>
<comment type="catalytic activity">
    <reaction evidence="4">
        <text>L-glutaminyl-[peptide chain release factor] + S-adenosyl-L-methionine = N(5)-methyl-L-glutaminyl-[peptide chain release factor] + S-adenosyl-L-homocysteine + H(+)</text>
        <dbReference type="Rhea" id="RHEA:42896"/>
        <dbReference type="Rhea" id="RHEA-COMP:10271"/>
        <dbReference type="Rhea" id="RHEA-COMP:10272"/>
        <dbReference type="ChEBI" id="CHEBI:15378"/>
        <dbReference type="ChEBI" id="CHEBI:30011"/>
        <dbReference type="ChEBI" id="CHEBI:57856"/>
        <dbReference type="ChEBI" id="CHEBI:59789"/>
        <dbReference type="ChEBI" id="CHEBI:61891"/>
        <dbReference type="EC" id="2.1.1.297"/>
    </reaction>
</comment>
<accession>A0A7W6WKS0</accession>
<feature type="domain" description="Methyltransferase" evidence="5">
    <location>
        <begin position="126"/>
        <end position="200"/>
    </location>
</feature>
<dbReference type="NCBIfam" id="TIGR00536">
    <property type="entry name" value="hemK_fam"/>
    <property type="match status" value="1"/>
</dbReference>
<comment type="function">
    <text evidence="4">Methylates the class 1 translation termination release factors RF1/PrfA and RF2/PrfB on the glutamine residue of the universally conserved GGQ motif.</text>
</comment>
<feature type="binding site" evidence="4">
    <location>
        <position position="183"/>
    </location>
    <ligand>
        <name>S-adenosyl-L-methionine</name>
        <dbReference type="ChEBI" id="CHEBI:59789"/>
    </ligand>
</feature>
<dbReference type="EMBL" id="JACIGI010000011">
    <property type="protein sequence ID" value="MBB4285943.1"/>
    <property type="molecule type" value="Genomic_DNA"/>
</dbReference>
<dbReference type="GO" id="GO:0102559">
    <property type="term" value="F:peptide chain release factor N(5)-glutamine methyltransferase activity"/>
    <property type="evidence" value="ECO:0007669"/>
    <property type="project" value="UniProtKB-EC"/>
</dbReference>
<reference evidence="7 8" key="1">
    <citation type="submission" date="2020-08" db="EMBL/GenBank/DDBJ databases">
        <title>Genome sequencing of Purple Non-Sulfur Bacteria from various extreme environments.</title>
        <authorList>
            <person name="Mayer M."/>
        </authorList>
    </citation>
    <scope>NUCLEOTIDE SEQUENCE [LARGE SCALE GENOMIC DNA]</scope>
    <source>
        <strain evidence="7 8">JA135</strain>
    </source>
</reference>
<feature type="binding site" evidence="4">
    <location>
        <begin position="131"/>
        <end position="135"/>
    </location>
    <ligand>
        <name>S-adenosyl-L-methionine</name>
        <dbReference type="ChEBI" id="CHEBI:59789"/>
    </ligand>
</feature>
<dbReference type="Pfam" id="PF13847">
    <property type="entry name" value="Methyltransf_31"/>
    <property type="match status" value="1"/>
</dbReference>
<dbReference type="InterPro" id="IPR004556">
    <property type="entry name" value="HemK-like"/>
</dbReference>
<dbReference type="AlphaFoldDB" id="A0A7W6WKS0"/>
<keyword evidence="3 4" id="KW-0949">S-adenosyl-L-methionine</keyword>
<dbReference type="SUPFAM" id="SSF53335">
    <property type="entry name" value="S-adenosyl-L-methionine-dependent methyltransferases"/>
    <property type="match status" value="1"/>
</dbReference>
<dbReference type="PROSITE" id="PS00092">
    <property type="entry name" value="N6_MTASE"/>
    <property type="match status" value="1"/>
</dbReference>
<dbReference type="Pfam" id="PF17827">
    <property type="entry name" value="PrmC_N"/>
    <property type="match status" value="1"/>
</dbReference>
<keyword evidence="8" id="KW-1185">Reference proteome</keyword>
<dbReference type="PANTHER" id="PTHR18895">
    <property type="entry name" value="HEMK METHYLTRANSFERASE"/>
    <property type="match status" value="1"/>
</dbReference>
<evidence type="ECO:0000256" key="1">
    <source>
        <dbReference type="ARBA" id="ARBA00022603"/>
    </source>
</evidence>
<sequence length="302" mass="30767">MTLSRRGPAATLAHALAAATERLTAAGVPDARGDARVLAAHVLGLPSPAALGLRLGDPMPAAAATRFEALVARRAAREPVGRILGRRGFWTLDLALGPDTLEPRPDTETVVAAVLERVPDRAAPLALLDLGTGTGAILLALLSDLPNARGVGLDIAAGAVAAARANAAAHGLDGRATVAVADWRDGLPDWPGPFDVIVSNPPYIRAGELAALDPEVRGHDPAVALDGGADGLDAYRILVPLAAARLRSGGWLAVEVGHDQADAVADLMHAAGLGPPARARDLGGRARCVIAPACTAKKRIVP</sequence>
<dbReference type="Gene3D" id="3.40.50.150">
    <property type="entry name" value="Vaccinia Virus protein VP39"/>
    <property type="match status" value="1"/>
</dbReference>
<dbReference type="HAMAP" id="MF_02126">
    <property type="entry name" value="RF_methyltr_PrmC"/>
    <property type="match status" value="1"/>
</dbReference>
<proteinExistence type="inferred from homology"/>
<name>A0A7W6WKS0_9PROT</name>
<evidence type="ECO:0000256" key="3">
    <source>
        <dbReference type="ARBA" id="ARBA00022691"/>
    </source>
</evidence>
<evidence type="ECO:0000259" key="5">
    <source>
        <dbReference type="Pfam" id="PF13847"/>
    </source>
</evidence>
<evidence type="ECO:0000256" key="4">
    <source>
        <dbReference type="HAMAP-Rule" id="MF_02126"/>
    </source>
</evidence>
<dbReference type="InterPro" id="IPR025714">
    <property type="entry name" value="Methyltranfer_dom"/>
</dbReference>
<protein>
    <recommendedName>
        <fullName evidence="4">Release factor glutamine methyltransferase</fullName>
        <shortName evidence="4">RF MTase</shortName>
        <ecNumber evidence="4">2.1.1.297</ecNumber>
    </recommendedName>
    <alternativeName>
        <fullName evidence="4">N5-glutamine methyltransferase PrmC</fullName>
    </alternativeName>
    <alternativeName>
        <fullName evidence="4">Protein-(glutamine-N5) MTase PrmC</fullName>
    </alternativeName>
    <alternativeName>
        <fullName evidence="4">Protein-glutamine N-methyltransferase PrmC</fullName>
    </alternativeName>
</protein>
<dbReference type="InterPro" id="IPR040758">
    <property type="entry name" value="PrmC_N"/>
</dbReference>
<dbReference type="CDD" id="cd02440">
    <property type="entry name" value="AdoMet_MTases"/>
    <property type="match status" value="1"/>
</dbReference>
<comment type="similarity">
    <text evidence="4">Belongs to the protein N5-glutamine methyltransferase family. PrmC subfamily.</text>
</comment>
<keyword evidence="2 4" id="KW-0808">Transferase</keyword>